<dbReference type="SMART" id="SM01167">
    <property type="entry name" value="DUF1900"/>
    <property type="match status" value="2"/>
</dbReference>
<keyword evidence="6" id="KW-0009">Actin-binding</keyword>
<dbReference type="PROSITE" id="PS50294">
    <property type="entry name" value="WD_REPEATS_REGION"/>
    <property type="match status" value="2"/>
</dbReference>
<dbReference type="SUPFAM" id="SSF50998">
    <property type="entry name" value="Quinoprotein alcohol dehydrogenase-like"/>
    <property type="match status" value="1"/>
</dbReference>
<dbReference type="EMBL" id="MVBO01000008">
    <property type="protein sequence ID" value="OZJ05924.1"/>
    <property type="molecule type" value="Genomic_DNA"/>
</dbReference>
<keyword evidence="5 8" id="KW-0677">Repeat</keyword>
<feature type="region of interest" description="Disordered" evidence="9">
    <location>
        <begin position="391"/>
        <end position="487"/>
    </location>
</feature>
<dbReference type="PROSITE" id="PS50082">
    <property type="entry name" value="WD_REPEATS_2"/>
    <property type="match status" value="3"/>
</dbReference>
<feature type="compositionally biased region" description="Acidic residues" evidence="9">
    <location>
        <begin position="968"/>
        <end position="986"/>
    </location>
</feature>
<dbReference type="InterPro" id="IPR015048">
    <property type="entry name" value="DUF1899"/>
</dbReference>
<evidence type="ECO:0000256" key="7">
    <source>
        <dbReference type="PROSITE-ProRule" id="PRU00221"/>
    </source>
</evidence>
<reference evidence="11 12" key="1">
    <citation type="journal article" date="2017" name="Mycologia">
        <title>Bifiguratus adelaidae, gen. et sp. nov., a new member of Mucoromycotina in endophytic and soil-dwelling habitats.</title>
        <authorList>
            <person name="Torres-Cruz T.J."/>
            <person name="Billingsley Tobias T.L."/>
            <person name="Almatruk M."/>
            <person name="Hesse C."/>
            <person name="Kuske C.R."/>
            <person name="Desiro A."/>
            <person name="Benucci G.M."/>
            <person name="Bonito G."/>
            <person name="Stajich J.E."/>
            <person name="Dunlap C."/>
            <person name="Arnold A.E."/>
            <person name="Porras-Alfaro A."/>
        </authorList>
    </citation>
    <scope>NUCLEOTIDE SEQUENCE [LARGE SCALE GENOMIC DNA]</scope>
    <source>
        <strain evidence="11 12">AZ0501</strain>
    </source>
</reference>
<gene>
    <name evidence="11" type="ORF">BZG36_01201</name>
</gene>
<feature type="compositionally biased region" description="Polar residues" evidence="9">
    <location>
        <begin position="420"/>
        <end position="434"/>
    </location>
</feature>
<dbReference type="OrthoDB" id="347435at2759"/>
<comment type="subcellular location">
    <subcellularLocation>
        <location evidence="1">Cytoplasm</location>
    </subcellularLocation>
</comment>
<evidence type="ECO:0000256" key="8">
    <source>
        <dbReference type="RuleBase" id="RU280818"/>
    </source>
</evidence>
<dbReference type="GO" id="GO:0005737">
    <property type="term" value="C:cytoplasm"/>
    <property type="evidence" value="ECO:0007669"/>
    <property type="project" value="UniProtKB-SubCell"/>
</dbReference>
<dbReference type="SMART" id="SM01166">
    <property type="entry name" value="DUF1899"/>
    <property type="match status" value="2"/>
</dbReference>
<dbReference type="InterPro" id="IPR015505">
    <property type="entry name" value="Coronin"/>
</dbReference>
<organism evidence="11 12">
    <name type="scientific">Bifiguratus adelaidae</name>
    <dbReference type="NCBI Taxonomy" id="1938954"/>
    <lineage>
        <taxon>Eukaryota</taxon>
        <taxon>Fungi</taxon>
        <taxon>Fungi incertae sedis</taxon>
        <taxon>Mucoromycota</taxon>
        <taxon>Mucoromycotina</taxon>
        <taxon>Endogonomycetes</taxon>
        <taxon>Endogonales</taxon>
        <taxon>Endogonales incertae sedis</taxon>
        <taxon>Bifiguratus</taxon>
    </lineage>
</organism>
<dbReference type="AlphaFoldDB" id="A0A261Y605"/>
<feature type="compositionally biased region" description="Polar residues" evidence="9">
    <location>
        <begin position="400"/>
        <end position="412"/>
    </location>
</feature>
<evidence type="ECO:0000259" key="10">
    <source>
        <dbReference type="SMART" id="SM01166"/>
    </source>
</evidence>
<dbReference type="Pfam" id="PF16300">
    <property type="entry name" value="WD40_4"/>
    <property type="match status" value="2"/>
</dbReference>
<feature type="compositionally biased region" description="Polar residues" evidence="9">
    <location>
        <begin position="467"/>
        <end position="476"/>
    </location>
</feature>
<dbReference type="PANTHER" id="PTHR10856:SF20">
    <property type="entry name" value="CORONIN-7"/>
    <property type="match status" value="1"/>
</dbReference>
<evidence type="ECO:0000256" key="6">
    <source>
        <dbReference type="ARBA" id="ARBA00023203"/>
    </source>
</evidence>
<feature type="repeat" description="WD" evidence="7">
    <location>
        <begin position="673"/>
        <end position="714"/>
    </location>
</feature>
<comment type="similarity">
    <text evidence="2 8">Belongs to the WD repeat coronin family.</text>
</comment>
<dbReference type="InterPro" id="IPR015943">
    <property type="entry name" value="WD40/YVTN_repeat-like_dom_sf"/>
</dbReference>
<evidence type="ECO:0000256" key="1">
    <source>
        <dbReference type="ARBA" id="ARBA00004496"/>
    </source>
</evidence>
<keyword evidence="3" id="KW-0963">Cytoplasm</keyword>
<dbReference type="GO" id="GO:0003779">
    <property type="term" value="F:actin binding"/>
    <property type="evidence" value="ECO:0007669"/>
    <property type="project" value="UniProtKB-KW"/>
</dbReference>
<feature type="repeat" description="WD" evidence="7">
    <location>
        <begin position="168"/>
        <end position="209"/>
    </location>
</feature>
<dbReference type="InterPro" id="IPR001680">
    <property type="entry name" value="WD40_rpt"/>
</dbReference>
<keyword evidence="12" id="KW-1185">Reference proteome</keyword>
<evidence type="ECO:0000313" key="12">
    <source>
        <dbReference type="Proteomes" id="UP000242875"/>
    </source>
</evidence>
<dbReference type="Pfam" id="PF08953">
    <property type="entry name" value="DUF1899"/>
    <property type="match status" value="2"/>
</dbReference>
<dbReference type="Proteomes" id="UP000242875">
    <property type="component" value="Unassembled WGS sequence"/>
</dbReference>
<feature type="domain" description="DUF1899" evidence="10">
    <location>
        <begin position="5"/>
        <end position="70"/>
    </location>
</feature>
<feature type="region of interest" description="Disordered" evidence="9">
    <location>
        <begin position="960"/>
        <end position="986"/>
    </location>
</feature>
<evidence type="ECO:0000313" key="11">
    <source>
        <dbReference type="EMBL" id="OZJ05924.1"/>
    </source>
</evidence>
<name>A0A261Y605_9FUNG</name>
<evidence type="ECO:0000256" key="5">
    <source>
        <dbReference type="ARBA" id="ARBA00022737"/>
    </source>
</evidence>
<dbReference type="FunFam" id="2.130.10.10:FF:000076">
    <property type="entry name" value="Coronin"/>
    <property type="match status" value="1"/>
</dbReference>
<keyword evidence="4 7" id="KW-0853">WD repeat</keyword>
<dbReference type="SMART" id="SM00320">
    <property type="entry name" value="WD40"/>
    <property type="match status" value="7"/>
</dbReference>
<accession>A0A261Y605</accession>
<dbReference type="InterPro" id="IPR011047">
    <property type="entry name" value="Quinoprotein_ADH-like_sf"/>
</dbReference>
<dbReference type="GO" id="GO:0030036">
    <property type="term" value="P:actin cytoskeleton organization"/>
    <property type="evidence" value="ECO:0007669"/>
    <property type="project" value="UniProtKB-ARBA"/>
</dbReference>
<evidence type="ECO:0000256" key="2">
    <source>
        <dbReference type="ARBA" id="ARBA00009482"/>
    </source>
</evidence>
<proteinExistence type="inferred from homology"/>
<evidence type="ECO:0000256" key="9">
    <source>
        <dbReference type="SAM" id="MobiDB-lite"/>
    </source>
</evidence>
<dbReference type="PANTHER" id="PTHR10856">
    <property type="entry name" value="CORONIN"/>
    <property type="match status" value="1"/>
</dbReference>
<dbReference type="FunFam" id="2.130.10.10:FF:000774">
    <property type="entry name" value="Coronin"/>
    <property type="match status" value="1"/>
</dbReference>
<sequence length="986" mass="108611">MTFRRFQVSKYRNSAGAPLHRQEWYQDVPFPIAAGTESSNGISVSPEYAAVKWAAGGSGVLGLLPLETKAETPTRSLKVHSSGLTDWSFSEFDPSLVVSGHEDGIIKAWKLGETDEQNSEKTSVSGGTWRIEALQLHPTTSNILATSSQKEIKVWDIEAFSSDAVFTLAGHGDLIYSISWRQNGILLASVSKDKTVKLWDPRQGQDSVQSASGHQGLKTSRIHWLGNTPFVLTTGFSKMRERQYALWDSRNMDKPLKMSMVDLSNGVLMPFYDQDTRLIYLVGKGDSSIRSLELEEFNQTPTLTELTPTGTSVSQIGAGLVPKVSLDVMQAEIARMLVVTENAVVPVSYKVPRKHFLDFHADLYPDTKSSVPAQSSKEWLAGQDNLVSLTSLDPSKRSKQSNLDARNQSEQSFGPAPATANKSSSDTLRSTPSVTKLDGAVQSLSVDEGEDTSSKPTPTYAPLPETKNVTNESMPETSKDGIEEETVQVSPERVAAIQARFANKGQSHFKYVSGKPFHPSKHFDDLRALSQSKAGDFDLIQCNPKFIAVALDGPGGRVGIINAQRPARLPIKIPAVVCGSTVVDFKWNPFNMNELVTAGADGSIKRWTIPDGGLEEDLLDASGVLKDSKMDKISLVLFHPLASDLLLSVSADRGVNSIRIFDLKQNECKVHLKGQHKDAISSVAWSPDGKLIATSSKDKRIRLIDPRANKVVGEAAGHDSVRPSRVLWLGNSGFLVSIGFNRASYREIILYDSNDMAACQVAKRNIDISPSTMVPSYDEDTGILFLAGRGDRIIHTFEFARKAEGSPPVIDALPKFEFSSLHQGFAFLPKRVCDVRQVEIARFYRLIANKIEPVGVYVPRSRMEFFQDDIFLPSRVVDEPAIAAKDWLDGHDAEPRYVDLAPADMTPCKLQFEMIGQLIKLVPVSKAPPPPVTVAKKKFEIGKKQVSDEEQQKNIMNKMFATAKALDSDEQEEEKPRDDDSDDDWD</sequence>
<feature type="domain" description="DUF1899" evidence="10">
    <location>
        <begin position="504"/>
        <end position="567"/>
    </location>
</feature>
<dbReference type="Gene3D" id="2.130.10.10">
    <property type="entry name" value="YVTN repeat-like/Quinoprotein amine dehydrogenase"/>
    <property type="match status" value="2"/>
</dbReference>
<dbReference type="Pfam" id="PF00400">
    <property type="entry name" value="WD40"/>
    <property type="match status" value="3"/>
</dbReference>
<evidence type="ECO:0000256" key="3">
    <source>
        <dbReference type="ARBA" id="ARBA00022490"/>
    </source>
</evidence>
<protein>
    <recommendedName>
        <fullName evidence="8">Coronin</fullName>
    </recommendedName>
</protein>
<evidence type="ECO:0000256" key="4">
    <source>
        <dbReference type="ARBA" id="ARBA00022574"/>
    </source>
</evidence>
<feature type="repeat" description="WD" evidence="7">
    <location>
        <begin position="77"/>
        <end position="119"/>
    </location>
</feature>
<comment type="caution">
    <text evidence="11">The sequence shown here is derived from an EMBL/GenBank/DDBJ whole genome shotgun (WGS) entry which is preliminary data.</text>
</comment>